<keyword evidence="1" id="KW-0175">Coiled coil</keyword>
<proteinExistence type="predicted"/>
<evidence type="ECO:0000313" key="4">
    <source>
        <dbReference type="Proteomes" id="UP000244956"/>
    </source>
</evidence>
<comment type="caution">
    <text evidence="3">The sequence shown here is derived from an EMBL/GenBank/DDBJ whole genome shotgun (WGS) entry which is preliminary data.</text>
</comment>
<organism evidence="3 4">
    <name type="scientific">Marinilabilia rubra</name>
    <dbReference type="NCBI Taxonomy" id="2162893"/>
    <lineage>
        <taxon>Bacteria</taxon>
        <taxon>Pseudomonadati</taxon>
        <taxon>Bacteroidota</taxon>
        <taxon>Bacteroidia</taxon>
        <taxon>Marinilabiliales</taxon>
        <taxon>Marinilabiliaceae</taxon>
        <taxon>Marinilabilia</taxon>
    </lineage>
</organism>
<dbReference type="AlphaFoldDB" id="A0A2U2B941"/>
<keyword evidence="2" id="KW-0732">Signal</keyword>
<evidence type="ECO:0000256" key="2">
    <source>
        <dbReference type="SAM" id="SignalP"/>
    </source>
</evidence>
<feature type="signal peptide" evidence="2">
    <location>
        <begin position="1"/>
        <end position="32"/>
    </location>
</feature>
<feature type="chain" id="PRO_5015674697" description="DUF4890 domain-containing protein" evidence="2">
    <location>
        <begin position="33"/>
        <end position="142"/>
    </location>
</feature>
<sequence>MHNLKPGSVNKTTVMKLFVMLGLLFLSMGVSAQEESRTPKKVHSLPVDSVASNRANNVEKVIDITLEQKEEVKDVYEQFLTTQRRVHVRHKKLIERANRKLEKAREKMDEKMEEILTDEQYKEFKEYSDKRQERGRQRFDDE</sequence>
<dbReference type="EMBL" id="QEWP01000006">
    <property type="protein sequence ID" value="PWD99577.1"/>
    <property type="molecule type" value="Genomic_DNA"/>
</dbReference>
<evidence type="ECO:0008006" key="5">
    <source>
        <dbReference type="Google" id="ProtNLM"/>
    </source>
</evidence>
<feature type="coiled-coil region" evidence="1">
    <location>
        <begin position="87"/>
        <end position="118"/>
    </location>
</feature>
<evidence type="ECO:0000313" key="3">
    <source>
        <dbReference type="EMBL" id="PWD99577.1"/>
    </source>
</evidence>
<evidence type="ECO:0000256" key="1">
    <source>
        <dbReference type="SAM" id="Coils"/>
    </source>
</evidence>
<keyword evidence="4" id="KW-1185">Reference proteome</keyword>
<gene>
    <name evidence="3" type="ORF">DDZ16_08975</name>
</gene>
<name>A0A2U2B941_9BACT</name>
<reference evidence="3 4" key="1">
    <citation type="submission" date="2018-05" db="EMBL/GenBank/DDBJ databases">
        <title>Marinilabilia rubrum sp. nov., isolated from saltern sediment.</title>
        <authorList>
            <person name="Zhang R."/>
        </authorList>
    </citation>
    <scope>NUCLEOTIDE SEQUENCE [LARGE SCALE GENOMIC DNA]</scope>
    <source>
        <strain evidence="3 4">WTE16</strain>
    </source>
</reference>
<dbReference type="Proteomes" id="UP000244956">
    <property type="component" value="Unassembled WGS sequence"/>
</dbReference>
<protein>
    <recommendedName>
        <fullName evidence="5">DUF4890 domain-containing protein</fullName>
    </recommendedName>
</protein>
<accession>A0A2U2B941</accession>